<comment type="caution">
    <text evidence="2">The sequence shown here is derived from an EMBL/GenBank/DDBJ whole genome shotgun (WGS) entry which is preliminary data.</text>
</comment>
<evidence type="ECO:0000313" key="2">
    <source>
        <dbReference type="EMBL" id="GBG68718.1"/>
    </source>
</evidence>
<sequence length="252" mass="29072">MCRRRTSEEDTVQMNVQSGCACHLRRDSDPGLLEDGSDRRIHVREVRTCNATAGKCGQSESRWNGDNHERDATAPRDRTRGRGEEELKRREAQHVKKEQEFLADSKVLDERFTKQEELNRRAAEHVKTQQEFVLRREMDFAQQEEKMNRREANLMKKEQEFEARREQVSTANSSETARIDQKLTFPLEGELNRREAELVKQEQEFKARREQASKANSSKAAKMDQKLTFPLNKPAGVDDDADMCAMGGVGES</sequence>
<evidence type="ECO:0000256" key="1">
    <source>
        <dbReference type="SAM" id="MobiDB-lite"/>
    </source>
</evidence>
<evidence type="ECO:0000313" key="3">
    <source>
        <dbReference type="Proteomes" id="UP000265515"/>
    </source>
</evidence>
<protein>
    <recommendedName>
        <fullName evidence="4">Trichohyalin-plectin-homology domain-containing protein</fullName>
    </recommendedName>
</protein>
<organism evidence="2 3">
    <name type="scientific">Chara braunii</name>
    <name type="common">Braun's stonewort</name>
    <dbReference type="NCBI Taxonomy" id="69332"/>
    <lineage>
        <taxon>Eukaryota</taxon>
        <taxon>Viridiplantae</taxon>
        <taxon>Streptophyta</taxon>
        <taxon>Charophyceae</taxon>
        <taxon>Charales</taxon>
        <taxon>Characeae</taxon>
        <taxon>Chara</taxon>
    </lineage>
</organism>
<dbReference type="Gramene" id="GBG68718">
    <property type="protein sequence ID" value="GBG68718"/>
    <property type="gene ID" value="CBR_g3260"/>
</dbReference>
<feature type="region of interest" description="Disordered" evidence="1">
    <location>
        <begin position="54"/>
        <end position="97"/>
    </location>
</feature>
<dbReference type="AlphaFoldDB" id="A0A388KF88"/>
<dbReference type="PROSITE" id="PS51257">
    <property type="entry name" value="PROKAR_LIPOPROTEIN"/>
    <property type="match status" value="1"/>
</dbReference>
<dbReference type="Proteomes" id="UP000265515">
    <property type="component" value="Unassembled WGS sequence"/>
</dbReference>
<name>A0A388KF88_CHABU</name>
<proteinExistence type="predicted"/>
<evidence type="ECO:0008006" key="4">
    <source>
        <dbReference type="Google" id="ProtNLM"/>
    </source>
</evidence>
<reference evidence="2 3" key="1">
    <citation type="journal article" date="2018" name="Cell">
        <title>The Chara Genome: Secondary Complexity and Implications for Plant Terrestrialization.</title>
        <authorList>
            <person name="Nishiyama T."/>
            <person name="Sakayama H."/>
            <person name="Vries J.D."/>
            <person name="Buschmann H."/>
            <person name="Saint-Marcoux D."/>
            <person name="Ullrich K.K."/>
            <person name="Haas F.B."/>
            <person name="Vanderstraeten L."/>
            <person name="Becker D."/>
            <person name="Lang D."/>
            <person name="Vosolsobe S."/>
            <person name="Rombauts S."/>
            <person name="Wilhelmsson P.K.I."/>
            <person name="Janitza P."/>
            <person name="Kern R."/>
            <person name="Heyl A."/>
            <person name="Rumpler F."/>
            <person name="Villalobos L.I.A.C."/>
            <person name="Clay J.M."/>
            <person name="Skokan R."/>
            <person name="Toyoda A."/>
            <person name="Suzuki Y."/>
            <person name="Kagoshima H."/>
            <person name="Schijlen E."/>
            <person name="Tajeshwar N."/>
            <person name="Catarino B."/>
            <person name="Hetherington A.J."/>
            <person name="Saltykova A."/>
            <person name="Bonnot C."/>
            <person name="Breuninger H."/>
            <person name="Symeonidi A."/>
            <person name="Radhakrishnan G.V."/>
            <person name="Van Nieuwerburgh F."/>
            <person name="Deforce D."/>
            <person name="Chang C."/>
            <person name="Karol K.G."/>
            <person name="Hedrich R."/>
            <person name="Ulvskov P."/>
            <person name="Glockner G."/>
            <person name="Delwiche C.F."/>
            <person name="Petrasek J."/>
            <person name="Van de Peer Y."/>
            <person name="Friml J."/>
            <person name="Beilby M."/>
            <person name="Dolan L."/>
            <person name="Kohara Y."/>
            <person name="Sugano S."/>
            <person name="Fujiyama A."/>
            <person name="Delaux P.-M."/>
            <person name="Quint M."/>
            <person name="TheiBen G."/>
            <person name="Hagemann M."/>
            <person name="Harholt J."/>
            <person name="Dunand C."/>
            <person name="Zachgo S."/>
            <person name="Langdale J."/>
            <person name="Maumus F."/>
            <person name="Straeten D.V.D."/>
            <person name="Gould S.B."/>
            <person name="Rensing S.A."/>
        </authorList>
    </citation>
    <scope>NUCLEOTIDE SEQUENCE [LARGE SCALE GENOMIC DNA]</scope>
    <source>
        <strain evidence="2 3">S276</strain>
    </source>
</reference>
<gene>
    <name evidence="2" type="ORF">CBR_g3260</name>
</gene>
<feature type="compositionally biased region" description="Basic and acidic residues" evidence="1">
    <location>
        <begin position="202"/>
        <end position="212"/>
    </location>
</feature>
<dbReference type="EMBL" id="BFEA01000104">
    <property type="protein sequence ID" value="GBG68718.1"/>
    <property type="molecule type" value="Genomic_DNA"/>
</dbReference>
<feature type="compositionally biased region" description="Basic and acidic residues" evidence="1">
    <location>
        <begin position="63"/>
        <end position="97"/>
    </location>
</feature>
<accession>A0A388KF88</accession>
<keyword evidence="3" id="KW-1185">Reference proteome</keyword>
<feature type="region of interest" description="Disordered" evidence="1">
    <location>
        <begin position="202"/>
        <end position="239"/>
    </location>
</feature>